<evidence type="ECO:0000256" key="2">
    <source>
        <dbReference type="SAM" id="MobiDB-lite"/>
    </source>
</evidence>
<feature type="compositionally biased region" description="Pro residues" evidence="2">
    <location>
        <begin position="69"/>
        <end position="83"/>
    </location>
</feature>
<reference evidence="3" key="1">
    <citation type="journal article" date="2020" name="Nat. Commun.">
        <title>Large-scale genome sequencing of mycorrhizal fungi provides insights into the early evolution of symbiotic traits.</title>
        <authorList>
            <person name="Miyauchi S."/>
            <person name="Kiss E."/>
            <person name="Kuo A."/>
            <person name="Drula E."/>
            <person name="Kohler A."/>
            <person name="Sanchez-Garcia M."/>
            <person name="Morin E."/>
            <person name="Andreopoulos B."/>
            <person name="Barry K.W."/>
            <person name="Bonito G."/>
            <person name="Buee M."/>
            <person name="Carver A."/>
            <person name="Chen C."/>
            <person name="Cichocki N."/>
            <person name="Clum A."/>
            <person name="Culley D."/>
            <person name="Crous P.W."/>
            <person name="Fauchery L."/>
            <person name="Girlanda M."/>
            <person name="Hayes R.D."/>
            <person name="Keri Z."/>
            <person name="LaButti K."/>
            <person name="Lipzen A."/>
            <person name="Lombard V."/>
            <person name="Magnuson J."/>
            <person name="Maillard F."/>
            <person name="Murat C."/>
            <person name="Nolan M."/>
            <person name="Ohm R.A."/>
            <person name="Pangilinan J."/>
            <person name="Pereira M.F."/>
            <person name="Perotto S."/>
            <person name="Peter M."/>
            <person name="Pfister S."/>
            <person name="Riley R."/>
            <person name="Sitrit Y."/>
            <person name="Stielow J.B."/>
            <person name="Szollosi G."/>
            <person name="Zifcakova L."/>
            <person name="Stursova M."/>
            <person name="Spatafora J.W."/>
            <person name="Tedersoo L."/>
            <person name="Vaario L.M."/>
            <person name="Yamada A."/>
            <person name="Yan M."/>
            <person name="Wang P."/>
            <person name="Xu J."/>
            <person name="Bruns T."/>
            <person name="Baldrian P."/>
            <person name="Vilgalys R."/>
            <person name="Dunand C."/>
            <person name="Henrissat B."/>
            <person name="Grigoriev I.V."/>
            <person name="Hibbett D."/>
            <person name="Nagy L.G."/>
            <person name="Martin F.M."/>
        </authorList>
    </citation>
    <scope>NUCLEOTIDE SEQUENCE</scope>
    <source>
        <strain evidence="3">UH-Tt-Lm1</strain>
    </source>
</reference>
<dbReference type="OrthoDB" id="6088208at2759"/>
<reference evidence="3" key="2">
    <citation type="submission" date="2020-11" db="EMBL/GenBank/DDBJ databases">
        <authorList>
            <consortium name="DOE Joint Genome Institute"/>
            <person name="Kuo A."/>
            <person name="Miyauchi S."/>
            <person name="Kiss E."/>
            <person name="Drula E."/>
            <person name="Kohler A."/>
            <person name="Sanchez-Garcia M."/>
            <person name="Andreopoulos B."/>
            <person name="Barry K.W."/>
            <person name="Bonito G."/>
            <person name="Buee M."/>
            <person name="Carver A."/>
            <person name="Chen C."/>
            <person name="Cichocki N."/>
            <person name="Clum A."/>
            <person name="Culley D."/>
            <person name="Crous P.W."/>
            <person name="Fauchery L."/>
            <person name="Girlanda M."/>
            <person name="Hayes R."/>
            <person name="Keri Z."/>
            <person name="Labutti K."/>
            <person name="Lipzen A."/>
            <person name="Lombard V."/>
            <person name="Magnuson J."/>
            <person name="Maillard F."/>
            <person name="Morin E."/>
            <person name="Murat C."/>
            <person name="Nolan M."/>
            <person name="Ohm R."/>
            <person name="Pangilinan J."/>
            <person name="Pereira M."/>
            <person name="Perotto S."/>
            <person name="Peter M."/>
            <person name="Riley R."/>
            <person name="Sitrit Y."/>
            <person name="Stielow B."/>
            <person name="Szollosi G."/>
            <person name="Zifcakova L."/>
            <person name="Stursova M."/>
            <person name="Spatafora J.W."/>
            <person name="Tedersoo L."/>
            <person name="Vaario L.-M."/>
            <person name="Yamada A."/>
            <person name="Yan M."/>
            <person name="Wang P."/>
            <person name="Xu J."/>
            <person name="Bruns T."/>
            <person name="Baldrian P."/>
            <person name="Vilgalys R."/>
            <person name="Henrissat B."/>
            <person name="Grigoriev I.V."/>
            <person name="Hibbett D."/>
            <person name="Nagy L.G."/>
            <person name="Martin F.M."/>
        </authorList>
    </citation>
    <scope>NUCLEOTIDE SEQUENCE</scope>
    <source>
        <strain evidence="3">UH-Tt-Lm1</strain>
    </source>
</reference>
<gene>
    <name evidence="3" type="ORF">BJ322DRAFT_805912</name>
</gene>
<evidence type="ECO:0000313" key="4">
    <source>
        <dbReference type="Proteomes" id="UP000736335"/>
    </source>
</evidence>
<keyword evidence="1" id="KW-0175">Coiled coil</keyword>
<protein>
    <recommendedName>
        <fullName evidence="5">SWI5-dependent HO expression protein 3</fullName>
    </recommendedName>
</protein>
<proteinExistence type="predicted"/>
<evidence type="ECO:0000313" key="3">
    <source>
        <dbReference type="EMBL" id="KAF9785074.1"/>
    </source>
</evidence>
<comment type="caution">
    <text evidence="3">The sequence shown here is derived from an EMBL/GenBank/DDBJ whole genome shotgun (WGS) entry which is preliminary data.</text>
</comment>
<accession>A0A9P6HEH1</accession>
<keyword evidence="4" id="KW-1185">Reference proteome</keyword>
<feature type="region of interest" description="Disordered" evidence="2">
    <location>
        <begin position="1"/>
        <end position="36"/>
    </location>
</feature>
<evidence type="ECO:0008006" key="5">
    <source>
        <dbReference type="Google" id="ProtNLM"/>
    </source>
</evidence>
<feature type="region of interest" description="Disordered" evidence="2">
    <location>
        <begin position="220"/>
        <end position="239"/>
    </location>
</feature>
<feature type="compositionally biased region" description="Polar residues" evidence="2">
    <location>
        <begin position="1"/>
        <end position="20"/>
    </location>
</feature>
<dbReference type="PANTHER" id="PTHR45615:SF80">
    <property type="entry name" value="GRIP DOMAIN-CONTAINING PROTEIN"/>
    <property type="match status" value="1"/>
</dbReference>
<dbReference type="EMBL" id="WIUZ02000007">
    <property type="protein sequence ID" value="KAF9785074.1"/>
    <property type="molecule type" value="Genomic_DNA"/>
</dbReference>
<sequence length="493" mass="54913">MISASQPRPLSRVSSRTSFNGRAASPAFGGSSLDDPVALRQQMSNLRHSIRQQTAQLHSLESIVLRGPRPLPPGMINSPPPSPTDSSFHSHRNSDPFLPPPPPNMATTMSNMSKRNSREHLHGIAGPESSLPLPRRDPSRQRNISGGGFDDGMDGIREGIPSSFNPTSPIHPHTPKRQSSPTRSLSRIPVSSVGNARVMTDEGFSTPAFYLNDTPTKLDVATPSSPSVSPRRQSFTPGGTTKVLADLQAGILNTKNKLDDTKHQLRQSQRQVSQLTRQTEDLKEARERLRLENEGLNNVVARKERLLQELLERARKAESEVITLRAQLKSDSTLTKKNLREMEATVAEQRSRTQKSEREYTVLKDGIEGMKRSWKSDMDTLREELNRRDEKARTEAAAVAKKYRKMADDLKATQPGGESIKKMKAEDEKIRKEIEDGFRDQVNTLKEEMAKQAKENSEAVATARELALELGRLRRLMRVAGTTPEQVPPDIDP</sequence>
<feature type="coiled-coil region" evidence="1">
    <location>
        <begin position="251"/>
        <end position="359"/>
    </location>
</feature>
<name>A0A9P6HEH1_9AGAM</name>
<evidence type="ECO:0000256" key="1">
    <source>
        <dbReference type="SAM" id="Coils"/>
    </source>
</evidence>
<dbReference type="PANTHER" id="PTHR45615">
    <property type="entry name" value="MYOSIN HEAVY CHAIN, NON-MUSCLE"/>
    <property type="match status" value="1"/>
</dbReference>
<dbReference type="Proteomes" id="UP000736335">
    <property type="component" value="Unassembled WGS sequence"/>
</dbReference>
<feature type="region of interest" description="Disordered" evidence="2">
    <location>
        <begin position="61"/>
        <end position="191"/>
    </location>
</feature>
<feature type="compositionally biased region" description="Polar residues" evidence="2">
    <location>
        <begin position="105"/>
        <end position="114"/>
    </location>
</feature>
<organism evidence="3 4">
    <name type="scientific">Thelephora terrestris</name>
    <dbReference type="NCBI Taxonomy" id="56493"/>
    <lineage>
        <taxon>Eukaryota</taxon>
        <taxon>Fungi</taxon>
        <taxon>Dikarya</taxon>
        <taxon>Basidiomycota</taxon>
        <taxon>Agaricomycotina</taxon>
        <taxon>Agaricomycetes</taxon>
        <taxon>Thelephorales</taxon>
        <taxon>Thelephoraceae</taxon>
        <taxon>Thelephora</taxon>
    </lineage>
</organism>
<dbReference type="AlphaFoldDB" id="A0A9P6HEH1"/>